<dbReference type="OrthoDB" id="5293433at2"/>
<dbReference type="SUPFAM" id="SSF47413">
    <property type="entry name" value="lambda repressor-like DNA-binding domains"/>
    <property type="match status" value="1"/>
</dbReference>
<dbReference type="EMBL" id="VJOM01000012">
    <property type="protein sequence ID" value="TSE31942.1"/>
    <property type="molecule type" value="Genomic_DNA"/>
</dbReference>
<protein>
    <submittedName>
        <fullName evidence="4">Cytoskeleton protein RodZ</fullName>
    </submittedName>
</protein>
<accession>A0A554X7Y6</accession>
<evidence type="ECO:0000256" key="1">
    <source>
        <dbReference type="SAM" id="MobiDB-lite"/>
    </source>
</evidence>
<sequence length="317" mass="31859">MSEQPTPVSDGNTMSGTHGGALLRQARERAGLHVATLAATLKVPVQRLEALEQGRFDALPDATFTRALALSVCRALKIDAAPVLAGLPAGQAPDLGPARDTIGAPMPRESAGTGGSTLSVRERAPWWVALVLVVLAGVLWFVLPNTDDTPPATANGVAVTPPASDGPAAATPPAGESTSAAPPATPAAASSASGASMAAGPGGTATAPAAATTTAVPAAASTPTTAEAQVPSAPPAATAGVLELRIRGGASWIQVTGASGRVWLQRNVQPGETLRFDEDLPLAVTVGRADVTEVVVRGQPFDLAPLARNNVARFEIR</sequence>
<keyword evidence="2" id="KW-0472">Membrane</keyword>
<organism evidence="4 5">
    <name type="scientific">Tepidimonas taiwanensis</name>
    <dbReference type="NCBI Taxonomy" id="307486"/>
    <lineage>
        <taxon>Bacteria</taxon>
        <taxon>Pseudomonadati</taxon>
        <taxon>Pseudomonadota</taxon>
        <taxon>Betaproteobacteria</taxon>
        <taxon>Burkholderiales</taxon>
        <taxon>Tepidimonas</taxon>
    </lineage>
</organism>
<dbReference type="InterPro" id="IPR010982">
    <property type="entry name" value="Lambda_DNA-bd_dom_sf"/>
</dbReference>
<dbReference type="AlphaFoldDB" id="A0A554X7Y6"/>
<comment type="caution">
    <text evidence="4">The sequence shown here is derived from an EMBL/GenBank/DDBJ whole genome shotgun (WGS) entry which is preliminary data.</text>
</comment>
<gene>
    <name evidence="4" type="primary">rodZ</name>
    <name evidence="4" type="ORF">Ttaiw_01361</name>
</gene>
<name>A0A554X7Y6_9BURK</name>
<keyword evidence="5" id="KW-1185">Reference proteome</keyword>
<dbReference type="Pfam" id="PF13464">
    <property type="entry name" value="RodZ_C"/>
    <property type="match status" value="1"/>
</dbReference>
<dbReference type="PANTHER" id="PTHR34475">
    <property type="match status" value="1"/>
</dbReference>
<dbReference type="Gene3D" id="1.10.260.40">
    <property type="entry name" value="lambda repressor-like DNA-binding domains"/>
    <property type="match status" value="1"/>
</dbReference>
<dbReference type="CDD" id="cd00093">
    <property type="entry name" value="HTH_XRE"/>
    <property type="match status" value="1"/>
</dbReference>
<feature type="region of interest" description="Disordered" evidence="1">
    <location>
        <begin position="153"/>
        <end position="209"/>
    </location>
</feature>
<dbReference type="InterPro" id="IPR025194">
    <property type="entry name" value="RodZ-like_C"/>
</dbReference>
<proteinExistence type="predicted"/>
<reference evidence="4 5" key="1">
    <citation type="submission" date="2019-07" db="EMBL/GenBank/DDBJ databases">
        <title>Tepidimonas taiwanensis I1-1 draft genome.</title>
        <authorList>
            <person name="Da Costa M.S."/>
            <person name="Froufe H.J.C."/>
            <person name="Egas C."/>
            <person name="Albuquerque L."/>
        </authorList>
    </citation>
    <scope>NUCLEOTIDE SEQUENCE [LARGE SCALE GENOMIC DNA]</scope>
    <source>
        <strain evidence="4 5">I1-1</strain>
    </source>
</reference>
<evidence type="ECO:0000259" key="3">
    <source>
        <dbReference type="Pfam" id="PF13464"/>
    </source>
</evidence>
<dbReference type="GO" id="GO:0003677">
    <property type="term" value="F:DNA binding"/>
    <property type="evidence" value="ECO:0007669"/>
    <property type="project" value="InterPro"/>
</dbReference>
<dbReference type="Pfam" id="PF13413">
    <property type="entry name" value="HTH_25"/>
    <property type="match status" value="1"/>
</dbReference>
<evidence type="ECO:0000256" key="2">
    <source>
        <dbReference type="SAM" id="Phobius"/>
    </source>
</evidence>
<dbReference type="STRING" id="307486.GCA_000807215_02074"/>
<feature type="domain" description="Cytoskeleton protein RodZ-like C-terminal" evidence="3">
    <location>
        <begin position="249"/>
        <end position="315"/>
    </location>
</feature>
<keyword evidence="2" id="KW-1133">Transmembrane helix</keyword>
<evidence type="ECO:0000313" key="5">
    <source>
        <dbReference type="Proteomes" id="UP000317763"/>
    </source>
</evidence>
<dbReference type="PANTHER" id="PTHR34475:SF1">
    <property type="entry name" value="CYTOSKELETON PROTEIN RODZ"/>
    <property type="match status" value="1"/>
</dbReference>
<dbReference type="Proteomes" id="UP000317763">
    <property type="component" value="Unassembled WGS sequence"/>
</dbReference>
<dbReference type="InterPro" id="IPR050400">
    <property type="entry name" value="Bact_Cytoskel_RodZ"/>
</dbReference>
<feature type="compositionally biased region" description="Low complexity" evidence="1">
    <location>
        <begin position="160"/>
        <end position="209"/>
    </location>
</feature>
<dbReference type="InterPro" id="IPR001387">
    <property type="entry name" value="Cro/C1-type_HTH"/>
</dbReference>
<evidence type="ECO:0000313" key="4">
    <source>
        <dbReference type="EMBL" id="TSE31942.1"/>
    </source>
</evidence>
<feature type="transmembrane region" description="Helical" evidence="2">
    <location>
        <begin position="124"/>
        <end position="143"/>
    </location>
</feature>
<keyword evidence="2" id="KW-0812">Transmembrane</keyword>